<keyword evidence="4" id="KW-1185">Reference proteome</keyword>
<dbReference type="InterPro" id="IPR008906">
    <property type="entry name" value="HATC_C_dom"/>
</dbReference>
<feature type="compositionally biased region" description="Low complexity" evidence="1">
    <location>
        <begin position="26"/>
        <end position="38"/>
    </location>
</feature>
<feature type="compositionally biased region" description="Low complexity" evidence="1">
    <location>
        <begin position="71"/>
        <end position="82"/>
    </location>
</feature>
<name>A0AB34IJU3_PRYPA</name>
<evidence type="ECO:0000259" key="2">
    <source>
        <dbReference type="Pfam" id="PF05699"/>
    </source>
</evidence>
<feature type="region of interest" description="Disordered" evidence="1">
    <location>
        <begin position="146"/>
        <end position="171"/>
    </location>
</feature>
<evidence type="ECO:0000313" key="4">
    <source>
        <dbReference type="Proteomes" id="UP001515480"/>
    </source>
</evidence>
<dbReference type="AlphaFoldDB" id="A0AB34IJU3"/>
<protein>
    <recommendedName>
        <fullName evidence="2">HAT C-terminal dimerisation domain-containing protein</fullName>
    </recommendedName>
</protein>
<dbReference type="Proteomes" id="UP001515480">
    <property type="component" value="Unassembled WGS sequence"/>
</dbReference>
<dbReference type="InterPro" id="IPR012337">
    <property type="entry name" value="RNaseH-like_sf"/>
</dbReference>
<comment type="caution">
    <text evidence="3">The sequence shown here is derived from an EMBL/GenBank/DDBJ whole genome shotgun (WGS) entry which is preliminary data.</text>
</comment>
<feature type="domain" description="HAT C-terminal dimerisation" evidence="2">
    <location>
        <begin position="814"/>
        <end position="880"/>
    </location>
</feature>
<proteinExistence type="predicted"/>
<evidence type="ECO:0000256" key="1">
    <source>
        <dbReference type="SAM" id="MobiDB-lite"/>
    </source>
</evidence>
<feature type="region of interest" description="Disordered" evidence="1">
    <location>
        <begin position="200"/>
        <end position="234"/>
    </location>
</feature>
<reference evidence="3 4" key="1">
    <citation type="journal article" date="2024" name="Science">
        <title>Giant polyketide synthase enzymes in the biosynthesis of giant marine polyether toxins.</title>
        <authorList>
            <person name="Fallon T.R."/>
            <person name="Shende V.V."/>
            <person name="Wierzbicki I.H."/>
            <person name="Pendleton A.L."/>
            <person name="Watervoot N.F."/>
            <person name="Auber R.P."/>
            <person name="Gonzalez D.J."/>
            <person name="Wisecaver J.H."/>
            <person name="Moore B.S."/>
        </authorList>
    </citation>
    <scope>NUCLEOTIDE SEQUENCE [LARGE SCALE GENOMIC DNA]</scope>
    <source>
        <strain evidence="3 4">12B1</strain>
    </source>
</reference>
<accession>A0AB34IJU3</accession>
<dbReference type="GO" id="GO:0046983">
    <property type="term" value="F:protein dimerization activity"/>
    <property type="evidence" value="ECO:0007669"/>
    <property type="project" value="InterPro"/>
</dbReference>
<feature type="compositionally biased region" description="Acidic residues" evidence="1">
    <location>
        <begin position="146"/>
        <end position="157"/>
    </location>
</feature>
<feature type="compositionally biased region" description="Basic and acidic residues" evidence="1">
    <location>
        <begin position="203"/>
        <end position="220"/>
    </location>
</feature>
<dbReference type="EMBL" id="JBGBPQ010000024">
    <property type="protein sequence ID" value="KAL1499912.1"/>
    <property type="molecule type" value="Genomic_DNA"/>
</dbReference>
<sequence>MGEEADLVRMTAEIASARVLEHRAQPTRQASSSAAPRPRAIHQQVNVFSRMMSPSVTIGSMVRSNRATVLPTTAASPSTAPAEQVASPDESSDDAGEQNKSKVLFEFSRYEKESRSGSGRRKLMWVKYNRWVELASLTKVSAVAVDADEDSDDEDVDSPSPDARRTSPRLNKRARTVEDVEPCDVNAVEEIEVTLGPRAALSSHERDRKVPKKPEAKERIGACGKRKTPSSKISPAERCREFNTPVDQSFIVSMGKIKCAACAEVKHNKWSTLNSHVLTSKHKEKLEKWKKRANEDAAKKEDLAQYYERHPDEAMASVDGDEALYRLRVTESFLANGVPLERADGMRNLLRRSGFACTSASHLKAFIPKVELDELTLLLKELKGQSISTAFDGTTRLGEAINMVNRWCSADFQLQQRLTMFRTVEKHMDNRRLARLIGEKLLHELRVPVSQHISFHRDSAMVNGCAVERLCQLFDNSQDILCLCHTLCHVGERIELPTLASFMRPWIGLVYSHNAAKAAWKELIGSVKGYSTVRWYSRAEIEMEIAVNFGLLPKVLATFEERGYGDAHTKAMMKVYSDNTNQLELEFAAMLDQRRLVQATYDLEGDRLEILAVYDKVEALRAYGRSLGEEGTLPNTDAVLRKHTTVQVGTKISKLWPGIGMCEAHVVEVIDDLESTLMPGRVVVGYKVRYVSDCEEEDLEEAEIRKWIVVLELPQRVQLVRRLKEGYQYLENRITGACDARYSCSNQHEVFRLVRAFNPAFAVEQTIDAEYVDKLGAVHPLATEDTLNDLKSDLHNYLAAAKDAAIITTSIEAISNDVLTWWRNNGNKCPKWRDAARKIFAMSPNSASCERVFSLMSSMFTPQQRSVLADQLQASLMLKYNKRSVG</sequence>
<dbReference type="SUPFAM" id="SSF53098">
    <property type="entry name" value="Ribonuclease H-like"/>
    <property type="match status" value="1"/>
</dbReference>
<dbReference type="Pfam" id="PF05699">
    <property type="entry name" value="Dimer_Tnp_hAT"/>
    <property type="match status" value="1"/>
</dbReference>
<gene>
    <name evidence="3" type="ORF">AB1Y20_012594</name>
</gene>
<evidence type="ECO:0000313" key="3">
    <source>
        <dbReference type="EMBL" id="KAL1499912.1"/>
    </source>
</evidence>
<feature type="region of interest" description="Disordered" evidence="1">
    <location>
        <begin position="70"/>
        <end position="100"/>
    </location>
</feature>
<organism evidence="3 4">
    <name type="scientific">Prymnesium parvum</name>
    <name type="common">Toxic golden alga</name>
    <dbReference type="NCBI Taxonomy" id="97485"/>
    <lineage>
        <taxon>Eukaryota</taxon>
        <taxon>Haptista</taxon>
        <taxon>Haptophyta</taxon>
        <taxon>Prymnesiophyceae</taxon>
        <taxon>Prymnesiales</taxon>
        <taxon>Prymnesiaceae</taxon>
        <taxon>Prymnesium</taxon>
    </lineage>
</organism>
<feature type="region of interest" description="Disordered" evidence="1">
    <location>
        <begin position="19"/>
        <end position="39"/>
    </location>
</feature>